<organism evidence="1 2">
    <name type="scientific">Paenibacillus pseudetheri</name>
    <dbReference type="NCBI Taxonomy" id="2897682"/>
    <lineage>
        <taxon>Bacteria</taxon>
        <taxon>Bacillati</taxon>
        <taxon>Bacillota</taxon>
        <taxon>Bacilli</taxon>
        <taxon>Bacillales</taxon>
        <taxon>Paenibacillaceae</taxon>
        <taxon>Paenibacillus</taxon>
    </lineage>
</organism>
<comment type="caution">
    <text evidence="1">The sequence shown here is derived from an EMBL/GenBank/DDBJ whole genome shotgun (WGS) entry which is preliminary data.</text>
</comment>
<proteinExistence type="predicted"/>
<accession>A0ABM9BLR1</accession>
<dbReference type="Proteomes" id="UP000838749">
    <property type="component" value="Unassembled WGS sequence"/>
</dbReference>
<dbReference type="EMBL" id="CAKMAB010000052">
    <property type="protein sequence ID" value="CAH1059346.1"/>
    <property type="molecule type" value="Genomic_DNA"/>
</dbReference>
<name>A0ABM9BLR1_9BACL</name>
<evidence type="ECO:0000313" key="2">
    <source>
        <dbReference type="Proteomes" id="UP000838749"/>
    </source>
</evidence>
<sequence>MAGGILDKNLFMMCTALSPTALRSLPTGYQIRNYRENRIKERELKMLTTTFILGW</sequence>
<reference evidence="1" key="1">
    <citation type="submission" date="2021-12" db="EMBL/GenBank/DDBJ databases">
        <authorList>
            <person name="Criscuolo A."/>
        </authorList>
    </citation>
    <scope>NUCLEOTIDE SEQUENCE</scope>
    <source>
        <strain evidence="1">CIP111894</strain>
    </source>
</reference>
<gene>
    <name evidence="1" type="ORF">PAECIP111894_05552</name>
</gene>
<protein>
    <submittedName>
        <fullName evidence="1">Uncharacterized protein</fullName>
    </submittedName>
</protein>
<evidence type="ECO:0000313" key="1">
    <source>
        <dbReference type="EMBL" id="CAH1059346.1"/>
    </source>
</evidence>
<keyword evidence="2" id="KW-1185">Reference proteome</keyword>